<dbReference type="InterPro" id="IPR053137">
    <property type="entry name" value="NLR-like"/>
</dbReference>
<dbReference type="PANTHER" id="PTHR46082:SF6">
    <property type="entry name" value="AAA+ ATPASE DOMAIN-CONTAINING PROTEIN-RELATED"/>
    <property type="match status" value="1"/>
</dbReference>
<organism evidence="3 4">
    <name type="scientific">Trichoglossum hirsutum</name>
    <dbReference type="NCBI Taxonomy" id="265104"/>
    <lineage>
        <taxon>Eukaryota</taxon>
        <taxon>Fungi</taxon>
        <taxon>Dikarya</taxon>
        <taxon>Ascomycota</taxon>
        <taxon>Pezizomycotina</taxon>
        <taxon>Geoglossomycetes</taxon>
        <taxon>Geoglossales</taxon>
        <taxon>Geoglossaceae</taxon>
        <taxon>Trichoglossum</taxon>
    </lineage>
</organism>
<gene>
    <name evidence="3" type="ORF">GP486_006316</name>
</gene>
<dbReference type="SMART" id="SM00028">
    <property type="entry name" value="TPR"/>
    <property type="match status" value="7"/>
</dbReference>
<keyword evidence="4" id="KW-1185">Reference proteome</keyword>
<dbReference type="EMBL" id="JAGHQM010001384">
    <property type="protein sequence ID" value="KAH0555739.1"/>
    <property type="molecule type" value="Genomic_DNA"/>
</dbReference>
<dbReference type="InterPro" id="IPR056681">
    <property type="entry name" value="DUF7779"/>
</dbReference>
<dbReference type="SUPFAM" id="SSF48452">
    <property type="entry name" value="TPR-like"/>
    <property type="match status" value="5"/>
</dbReference>
<dbReference type="Gene3D" id="1.25.40.10">
    <property type="entry name" value="Tetratricopeptide repeat domain"/>
    <property type="match status" value="3"/>
</dbReference>
<dbReference type="Pfam" id="PF13374">
    <property type="entry name" value="TPR_10"/>
    <property type="match status" value="6"/>
</dbReference>
<dbReference type="SUPFAM" id="SSF52540">
    <property type="entry name" value="P-loop containing nucleoside triphosphate hydrolases"/>
    <property type="match status" value="1"/>
</dbReference>
<dbReference type="Gene3D" id="3.40.50.300">
    <property type="entry name" value="P-loop containing nucleotide triphosphate hydrolases"/>
    <property type="match status" value="1"/>
</dbReference>
<dbReference type="Pfam" id="PF25000">
    <property type="entry name" value="DUF7779"/>
    <property type="match status" value="1"/>
</dbReference>
<proteinExistence type="predicted"/>
<comment type="caution">
    <text evidence="3">The sequence shown here is derived from an EMBL/GenBank/DDBJ whole genome shotgun (WGS) entry which is preliminary data.</text>
</comment>
<evidence type="ECO:0000256" key="1">
    <source>
        <dbReference type="SAM" id="MobiDB-lite"/>
    </source>
</evidence>
<sequence>MEDLSMDVENVDSGSSSPSASNRHAERSQAAPTVASPSLPADLPLISPSYDKTYRVQGIPASFNLDDVREFLRSVLERRGEDISLRIHSIGLDPYISGKGAPQVATITLSGLPGPFTDGKDEWTLPAPRSGTLGGMLAVPSITVDSHFRGFTPLNSVDDADHKIEQAIVQLKNGDEVDVYNFKSVYGALFFGVPNQGLRIEQWLPMVKGQANEGLVRILGHDHEYLRKLHQDFRSAFDFVDSVVVSIYETEKTRTAREEQPGKWTLTGSHEILVPISSATNNCLNERLLPMGKSHSDLVKFPNRWDENYRLIVSHLEDFSATASNVIRARFRDNRWLGSQALKLRRESPLVVMPFERNGYFVGREDIIEKMGRQLSKHSRLALYGLGGIGLQYTGIDKEGSKSQIAMEYAYRWRQQSSGASVFWIHGSNRIRFEQAYREIARAAKLPGIGDPNVNTLRLVSDWLTNGCTGQWLLVVDNADDATVFFNDLTHLNTSDVDRVALSEYLPRSSKGSVIFTTRNKRAGVMLTGGLGCVVHVPEMSDSESEKLLNQELKEDTGTQNVAQLSDLLERLPIALVQAAAFIRERSMTISDYINLYHDGDSAAAELLDEDFEDLRRDTEAERSVFKTWAISFNQIRSSDVLAADLLSFMSLLDRQRIPKSLLRSHAESLKKLEDSLGTLKGFSLITADQENKSFDMHRLVQMSTRRWLSKHGDPNEWDEKVLISLSKAFQIKEYETWTIYAELFPHVQAVLSRGHSQRTTILRATLLDDAAWYLYLQGKYEAAEDMGRRALFEKGEALGKDHPLTLTSVNNLALVLRERGRCELAEEMAQQALAGYKKAFGNDHPYTLTCVNNVAHLLLRQGKYDAAEEVSRQALAGRENILGGDHPAMLSSESTLLVALWKKGEVEAAERLGRRVVVGYEKALGKDHPYTLASVRSLGGIFLELGKDELAEEMARRALMGHERMLEEDSPFTLTSLNDLALILGYRGKYDAAEEMSRRAVAGGEKVFGSDHPFTLNYINTLAMVLLFKGKYEAAESLSWRALARREKILGVGHPDTVGSVNNSARVLRVQGKYELAEEMGWRALTEREKLLGIGNLHTLDSVNDLARILQARGKYESAELMSRRALVGIEELFGKNHPQTLASVSTLARVLLDKGEYEAAEDFGRRALVGNERIVGKDHPSTLTIVGDLAQILQCQGMYNAAEGMTRQTLAGREKVLGKVHPSTLDTLRNLALVLQDQGRYEEAEEASRRSLAGCEEALREGHPQTLLTVLCLASILHKRKSYDESDALYRRARDGLEKCLGADHPKTKKCVQGHASLLEDIGRSPPDQQYP</sequence>
<feature type="region of interest" description="Disordered" evidence="1">
    <location>
        <begin position="1"/>
        <end position="42"/>
    </location>
</feature>
<evidence type="ECO:0000313" key="4">
    <source>
        <dbReference type="Proteomes" id="UP000750711"/>
    </source>
</evidence>
<dbReference type="InterPro" id="IPR019734">
    <property type="entry name" value="TPR_rpt"/>
</dbReference>
<accession>A0A9P8L7I9</accession>
<dbReference type="InterPro" id="IPR011990">
    <property type="entry name" value="TPR-like_helical_dom_sf"/>
</dbReference>
<dbReference type="InterPro" id="IPR027417">
    <property type="entry name" value="P-loop_NTPase"/>
</dbReference>
<dbReference type="Proteomes" id="UP000750711">
    <property type="component" value="Unassembled WGS sequence"/>
</dbReference>
<name>A0A9P8L7I9_9PEZI</name>
<feature type="compositionally biased region" description="Acidic residues" evidence="1">
    <location>
        <begin position="1"/>
        <end position="10"/>
    </location>
</feature>
<dbReference type="PANTHER" id="PTHR46082">
    <property type="entry name" value="ATP/GTP-BINDING PROTEIN-RELATED"/>
    <property type="match status" value="1"/>
</dbReference>
<reference evidence="3" key="1">
    <citation type="submission" date="2021-03" db="EMBL/GenBank/DDBJ databases">
        <title>Comparative genomics and phylogenomic investigation of the class Geoglossomycetes provide insights into ecological specialization and systematics.</title>
        <authorList>
            <person name="Melie T."/>
            <person name="Pirro S."/>
            <person name="Miller A.N."/>
            <person name="Quandt A."/>
        </authorList>
    </citation>
    <scope>NUCLEOTIDE SEQUENCE</scope>
    <source>
        <strain evidence="3">CAQ_001_2017</strain>
    </source>
</reference>
<evidence type="ECO:0000313" key="3">
    <source>
        <dbReference type="EMBL" id="KAH0555739.1"/>
    </source>
</evidence>
<protein>
    <recommendedName>
        <fullName evidence="2">DUF7779 domain-containing protein</fullName>
    </recommendedName>
</protein>
<feature type="domain" description="DUF7779" evidence="2">
    <location>
        <begin position="643"/>
        <end position="711"/>
    </location>
</feature>
<dbReference type="Pfam" id="PF13424">
    <property type="entry name" value="TPR_12"/>
    <property type="match status" value="3"/>
</dbReference>
<evidence type="ECO:0000259" key="2">
    <source>
        <dbReference type="Pfam" id="PF25000"/>
    </source>
</evidence>
<feature type="compositionally biased region" description="Polar residues" evidence="1">
    <location>
        <begin position="12"/>
        <end position="22"/>
    </location>
</feature>